<dbReference type="EMBL" id="SGWY01000003">
    <property type="protein sequence ID" value="RZS64360.1"/>
    <property type="molecule type" value="Genomic_DNA"/>
</dbReference>
<evidence type="ECO:0000259" key="1">
    <source>
        <dbReference type="PROSITE" id="PS50995"/>
    </source>
</evidence>
<accession>A0A4V2EYW0</accession>
<reference evidence="2 3" key="1">
    <citation type="submission" date="2019-02" db="EMBL/GenBank/DDBJ databases">
        <title>Genomic Encyclopedia of Type Strains, Phase IV (KMG-IV): sequencing the most valuable type-strain genomes for metagenomic binning, comparative biology and taxonomic classification.</title>
        <authorList>
            <person name="Goeker M."/>
        </authorList>
    </citation>
    <scope>NUCLEOTIDE SEQUENCE [LARGE SCALE GENOMIC DNA]</scope>
    <source>
        <strain evidence="2 3">DSM 43045</strain>
    </source>
</reference>
<dbReference type="SUPFAM" id="SSF46785">
    <property type="entry name" value="Winged helix' DNA-binding domain"/>
    <property type="match status" value="1"/>
</dbReference>
<dbReference type="GO" id="GO:0003677">
    <property type="term" value="F:DNA binding"/>
    <property type="evidence" value="ECO:0007669"/>
    <property type="project" value="UniProtKB-KW"/>
</dbReference>
<protein>
    <submittedName>
        <fullName evidence="2">DNA-binding MarR family transcriptional regulator</fullName>
    </submittedName>
</protein>
<dbReference type="InterPro" id="IPR000835">
    <property type="entry name" value="HTH_MarR-typ"/>
</dbReference>
<dbReference type="AlphaFoldDB" id="A0A4V2EYW0"/>
<dbReference type="Pfam" id="PF12802">
    <property type="entry name" value="MarR_2"/>
    <property type="match status" value="1"/>
</dbReference>
<dbReference type="InterPro" id="IPR036390">
    <property type="entry name" value="WH_DNA-bd_sf"/>
</dbReference>
<dbReference type="GO" id="GO:0003700">
    <property type="term" value="F:DNA-binding transcription factor activity"/>
    <property type="evidence" value="ECO:0007669"/>
    <property type="project" value="InterPro"/>
</dbReference>
<dbReference type="PANTHER" id="PTHR33164">
    <property type="entry name" value="TRANSCRIPTIONAL REGULATOR, MARR FAMILY"/>
    <property type="match status" value="1"/>
</dbReference>
<comment type="caution">
    <text evidence="2">The sequence shown here is derived from an EMBL/GenBank/DDBJ whole genome shotgun (WGS) entry which is preliminary data.</text>
</comment>
<organism evidence="2 3">
    <name type="scientific">Agromyces ramosus</name>
    <dbReference type="NCBI Taxonomy" id="33879"/>
    <lineage>
        <taxon>Bacteria</taxon>
        <taxon>Bacillati</taxon>
        <taxon>Actinomycetota</taxon>
        <taxon>Actinomycetes</taxon>
        <taxon>Micrococcales</taxon>
        <taxon>Microbacteriaceae</taxon>
        <taxon>Agromyces</taxon>
    </lineage>
</organism>
<feature type="domain" description="HTH marR-type" evidence="1">
    <location>
        <begin position="3"/>
        <end position="137"/>
    </location>
</feature>
<dbReference type="PROSITE" id="PS50995">
    <property type="entry name" value="HTH_MARR_2"/>
    <property type="match status" value="1"/>
</dbReference>
<dbReference type="OrthoDB" id="2600321at2"/>
<dbReference type="RefSeq" id="WP_130353601.1">
    <property type="nucleotide sequence ID" value="NZ_SGWY01000003.1"/>
</dbReference>
<name>A0A4V2EYW0_9MICO</name>
<evidence type="ECO:0000313" key="2">
    <source>
        <dbReference type="EMBL" id="RZS64360.1"/>
    </source>
</evidence>
<proteinExistence type="predicted"/>
<keyword evidence="2" id="KW-0238">DNA-binding</keyword>
<dbReference type="PANTHER" id="PTHR33164:SF43">
    <property type="entry name" value="HTH-TYPE TRANSCRIPTIONAL REPRESSOR YETL"/>
    <property type="match status" value="1"/>
</dbReference>
<keyword evidence="3" id="KW-1185">Reference proteome</keyword>
<dbReference type="Gene3D" id="1.10.10.10">
    <property type="entry name" value="Winged helix-like DNA-binding domain superfamily/Winged helix DNA-binding domain"/>
    <property type="match status" value="1"/>
</dbReference>
<dbReference type="SMART" id="SM00347">
    <property type="entry name" value="HTH_MARR"/>
    <property type="match status" value="1"/>
</dbReference>
<evidence type="ECO:0000313" key="3">
    <source>
        <dbReference type="Proteomes" id="UP000293289"/>
    </source>
</evidence>
<dbReference type="GO" id="GO:0006950">
    <property type="term" value="P:response to stress"/>
    <property type="evidence" value="ECO:0007669"/>
    <property type="project" value="TreeGrafter"/>
</dbReference>
<dbReference type="InterPro" id="IPR039422">
    <property type="entry name" value="MarR/SlyA-like"/>
</dbReference>
<sequence>MTPAELIRYLVLAAQREGNRQLGHALRALGLTPAQSEVLRILGEHEPLTLSGIGELLVCESGSNPSRLVDRLVSAGLVERVASAGDRRQVTLTLSPEGRQAESRVREIETALYARIDAALEGVDTEPALELLRRLSTGQPAGEALAKRLAATEAAR</sequence>
<dbReference type="InterPro" id="IPR036388">
    <property type="entry name" value="WH-like_DNA-bd_sf"/>
</dbReference>
<dbReference type="Proteomes" id="UP000293289">
    <property type="component" value="Unassembled WGS sequence"/>
</dbReference>
<gene>
    <name evidence="2" type="ORF">EV187_2745</name>
</gene>